<name>A0A4D6MS23_VIGUN</name>
<dbReference type="AlphaFoldDB" id="A0A4D6MS23"/>
<keyword evidence="1" id="KW-0732">Signal</keyword>
<accession>A0A4D6MS23</accession>
<evidence type="ECO:0000256" key="1">
    <source>
        <dbReference type="SAM" id="SignalP"/>
    </source>
</evidence>
<evidence type="ECO:0000313" key="3">
    <source>
        <dbReference type="Proteomes" id="UP000501690"/>
    </source>
</evidence>
<evidence type="ECO:0000313" key="2">
    <source>
        <dbReference type="EMBL" id="QCE03584.1"/>
    </source>
</evidence>
<feature type="signal peptide" evidence="1">
    <location>
        <begin position="1"/>
        <end position="20"/>
    </location>
</feature>
<gene>
    <name evidence="2" type="ORF">DEO72_LG8g1609</name>
</gene>
<evidence type="ECO:0008006" key="4">
    <source>
        <dbReference type="Google" id="ProtNLM"/>
    </source>
</evidence>
<dbReference type="Proteomes" id="UP000501690">
    <property type="component" value="Linkage Group LG8"/>
</dbReference>
<feature type="chain" id="PRO_5020022156" description="Secreted protein" evidence="1">
    <location>
        <begin position="21"/>
        <end position="73"/>
    </location>
</feature>
<reference evidence="2 3" key="1">
    <citation type="submission" date="2019-04" db="EMBL/GenBank/DDBJ databases">
        <title>An improved genome assembly and genetic linkage map for asparagus bean, Vigna unguiculata ssp. sesquipedialis.</title>
        <authorList>
            <person name="Xia Q."/>
            <person name="Zhang R."/>
            <person name="Dong Y."/>
        </authorList>
    </citation>
    <scope>NUCLEOTIDE SEQUENCE [LARGE SCALE GENOMIC DNA]</scope>
    <source>
        <tissue evidence="2">Leaf</tissue>
    </source>
</reference>
<dbReference type="EMBL" id="CP039352">
    <property type="protein sequence ID" value="QCE03584.1"/>
    <property type="molecule type" value="Genomic_DNA"/>
</dbReference>
<sequence length="73" mass="8034">MFLIVVVVALTPQLLEVVKSSTLSHEIIARKSPQVPTSHADVTYISPRSPPLFSPPPQLVAMNHHCRCFSVQS</sequence>
<organism evidence="2 3">
    <name type="scientific">Vigna unguiculata</name>
    <name type="common">Cowpea</name>
    <dbReference type="NCBI Taxonomy" id="3917"/>
    <lineage>
        <taxon>Eukaryota</taxon>
        <taxon>Viridiplantae</taxon>
        <taxon>Streptophyta</taxon>
        <taxon>Embryophyta</taxon>
        <taxon>Tracheophyta</taxon>
        <taxon>Spermatophyta</taxon>
        <taxon>Magnoliopsida</taxon>
        <taxon>eudicotyledons</taxon>
        <taxon>Gunneridae</taxon>
        <taxon>Pentapetalae</taxon>
        <taxon>rosids</taxon>
        <taxon>fabids</taxon>
        <taxon>Fabales</taxon>
        <taxon>Fabaceae</taxon>
        <taxon>Papilionoideae</taxon>
        <taxon>50 kb inversion clade</taxon>
        <taxon>NPAAA clade</taxon>
        <taxon>indigoferoid/millettioid clade</taxon>
        <taxon>Phaseoleae</taxon>
        <taxon>Vigna</taxon>
    </lineage>
</organism>
<keyword evidence="3" id="KW-1185">Reference proteome</keyword>
<proteinExistence type="predicted"/>
<protein>
    <recommendedName>
        <fullName evidence="4">Secreted protein</fullName>
    </recommendedName>
</protein>